<dbReference type="OMA" id="WEVGVIN"/>
<dbReference type="AlphaFoldDB" id="A0A915IQQ8"/>
<dbReference type="Pfam" id="PF00795">
    <property type="entry name" value="CN_hydrolase"/>
    <property type="match status" value="1"/>
</dbReference>
<dbReference type="Proteomes" id="UP000887565">
    <property type="component" value="Unplaced"/>
</dbReference>
<dbReference type="InterPro" id="IPR036526">
    <property type="entry name" value="C-N_Hydrolase_sf"/>
</dbReference>
<dbReference type="PROSITE" id="PS50263">
    <property type="entry name" value="CN_HYDROLASE"/>
    <property type="match status" value="1"/>
</dbReference>
<name>A0A915IQQ8_ROMCU</name>
<dbReference type="WBParaSite" id="nRc.2.0.1.t16146-RA">
    <property type="protein sequence ID" value="nRc.2.0.1.t16146-RA"/>
    <property type="gene ID" value="nRc.2.0.1.g16146"/>
</dbReference>
<accession>A0A915IQQ8</accession>
<reference evidence="3" key="1">
    <citation type="submission" date="2022-11" db="UniProtKB">
        <authorList>
            <consortium name="WormBaseParasite"/>
        </authorList>
    </citation>
    <scope>IDENTIFICATION</scope>
</reference>
<dbReference type="GO" id="GO:0047710">
    <property type="term" value="F:bis(5'-adenosyl)-triphosphatase activity"/>
    <property type="evidence" value="ECO:0007669"/>
    <property type="project" value="TreeGrafter"/>
</dbReference>
<dbReference type="PANTHER" id="PTHR23088">
    <property type="entry name" value="NITRILASE-RELATED"/>
    <property type="match status" value="1"/>
</dbReference>
<evidence type="ECO:0000313" key="2">
    <source>
        <dbReference type="Proteomes" id="UP000887565"/>
    </source>
</evidence>
<dbReference type="SUPFAM" id="SSF56317">
    <property type="entry name" value="Carbon-nitrogen hydrolase"/>
    <property type="match status" value="1"/>
</dbReference>
<dbReference type="InterPro" id="IPR003010">
    <property type="entry name" value="C-N_Hydrolase"/>
</dbReference>
<evidence type="ECO:0000313" key="3">
    <source>
        <dbReference type="WBParaSite" id="nRc.2.0.1.t16146-RA"/>
    </source>
</evidence>
<organism evidence="2 3">
    <name type="scientific">Romanomermis culicivorax</name>
    <name type="common">Nematode worm</name>
    <dbReference type="NCBI Taxonomy" id="13658"/>
    <lineage>
        <taxon>Eukaryota</taxon>
        <taxon>Metazoa</taxon>
        <taxon>Ecdysozoa</taxon>
        <taxon>Nematoda</taxon>
        <taxon>Enoplea</taxon>
        <taxon>Dorylaimia</taxon>
        <taxon>Mermithida</taxon>
        <taxon>Mermithoidea</taxon>
        <taxon>Mermithidae</taxon>
        <taxon>Romanomermis</taxon>
    </lineage>
</organism>
<evidence type="ECO:0000259" key="1">
    <source>
        <dbReference type="PROSITE" id="PS50263"/>
    </source>
</evidence>
<feature type="domain" description="CN hydrolase" evidence="1">
    <location>
        <begin position="1"/>
        <end position="166"/>
    </location>
</feature>
<dbReference type="PANTHER" id="PTHR23088:SF27">
    <property type="entry name" value="DEAMINATED GLUTATHIONE AMIDASE"/>
    <property type="match status" value="1"/>
</dbReference>
<dbReference type="Gene3D" id="3.60.110.10">
    <property type="entry name" value="Carbon-nitrogen hydrolase"/>
    <property type="match status" value="1"/>
</dbReference>
<dbReference type="GO" id="GO:0006139">
    <property type="term" value="P:nucleobase-containing compound metabolic process"/>
    <property type="evidence" value="ECO:0007669"/>
    <property type="project" value="TreeGrafter"/>
</dbReference>
<protein>
    <submittedName>
        <fullName evidence="3">CN hydrolase domain-containing protein</fullName>
    </submittedName>
</protein>
<keyword evidence="2" id="KW-1185">Reference proteome</keyword>
<proteinExistence type="predicted"/>
<sequence>MIFLPECFDYVGRNKEETIKNSHAEDDDYIQRYRSLASELDIWLSLGGFHEKFTGTKVFNSHLIIDSNGQTRAKYRKLHLFDIDIPGKVRVKETDITMPGNAVTPPVSTPCGVLGLSTCYDLRFMHLSSILRSNGAQILTYPSAFTVTSGMDHWEVSFNSSASIIH</sequence>